<dbReference type="Gene3D" id="3.40.50.720">
    <property type="entry name" value="NAD(P)-binding Rossmann-like Domain"/>
    <property type="match status" value="1"/>
</dbReference>
<keyword evidence="6 10" id="KW-1133">Transmembrane helix</keyword>
<evidence type="ECO:0000313" key="13">
    <source>
        <dbReference type="EMBL" id="KAF6210893.1"/>
    </source>
</evidence>
<evidence type="ECO:0000256" key="7">
    <source>
        <dbReference type="ARBA" id="ARBA00023098"/>
    </source>
</evidence>
<protein>
    <recommendedName>
        <fullName evidence="10">Fatty acyl-CoA reductase</fullName>
        <ecNumber evidence="10">1.2.1.84</ecNumber>
    </recommendedName>
</protein>
<comment type="subcellular location">
    <subcellularLocation>
        <location evidence="1">Membrane</location>
        <topology evidence="1">Multi-pass membrane protein</topology>
    </subcellularLocation>
</comment>
<feature type="domain" description="Thioester reductase (TE)" evidence="12">
    <location>
        <begin position="43"/>
        <end position="314"/>
    </location>
</feature>
<keyword evidence="14" id="KW-1185">Reference proteome</keyword>
<dbReference type="CDD" id="cd09071">
    <property type="entry name" value="FAR_C"/>
    <property type="match status" value="1"/>
</dbReference>
<dbReference type="GO" id="GO:0102965">
    <property type="term" value="F:alcohol-forming long-chain fatty acyl-CoA reductase activity"/>
    <property type="evidence" value="ECO:0007669"/>
    <property type="project" value="UniProtKB-EC"/>
</dbReference>
<dbReference type="GO" id="GO:0035336">
    <property type="term" value="P:long-chain fatty-acyl-CoA metabolic process"/>
    <property type="evidence" value="ECO:0007669"/>
    <property type="project" value="TreeGrafter"/>
</dbReference>
<sequence length="529" mass="60924">MSWRLMSDYDIPQFFYKMPQLPEELKDIPDRVSATFEGKTFFITGGSGFLGKVLIEKILRKSPNINKIYLLMRQKKGKDSKQRIHELFSSCLFDEVKKMHGASILDKVSAISGDVEAINLGISDADRAFLQKEVDMVIHAAATIRFDEALKKAVILNTRGTKQMMELASGIQNLKLFVYVSTAYCHLDQKVLEEKLYPSPMDPHKIIKSCELMDEELVEKVGEKILQGFPNSYAFTKNLAEAIVTEHIHKGMPIIIVRPSIVIPTWLEPLQGWTDNINGPTGLLIGAGKGVIRTMYCDNTGYADYMPVDICINALLLAMWNYMSNGETEKKVYNLTSNSEWQVTWQQIIDIGREIISHEVPLNNAVWYPGGSMKSSRLYHQICVLLFHMIPAYFIDSLIYLSGHKPILVKIQDRINKGFEVFEYYANNQWDFNNDNLRAIRHKMNDREKVEFKLDGDGMDLKMYFRDCILAARKYILKEAPETIPRARQHMRMMYCLDMVSRIAFFAFFVWILVKWLSPLVSFFTLEAH</sequence>
<dbReference type="InterPro" id="IPR033640">
    <property type="entry name" value="FAR_C"/>
</dbReference>
<accession>A0A8S9XPM2</accession>
<dbReference type="GO" id="GO:0005777">
    <property type="term" value="C:peroxisome"/>
    <property type="evidence" value="ECO:0007669"/>
    <property type="project" value="TreeGrafter"/>
</dbReference>
<evidence type="ECO:0000259" key="11">
    <source>
        <dbReference type="Pfam" id="PF03015"/>
    </source>
</evidence>
<evidence type="ECO:0000259" key="12">
    <source>
        <dbReference type="Pfam" id="PF07993"/>
    </source>
</evidence>
<dbReference type="CDD" id="cd05236">
    <property type="entry name" value="FAR-N_SDR_e"/>
    <property type="match status" value="1"/>
</dbReference>
<dbReference type="GO" id="GO:0016020">
    <property type="term" value="C:membrane"/>
    <property type="evidence" value="ECO:0007669"/>
    <property type="project" value="UniProtKB-SubCell"/>
</dbReference>
<evidence type="ECO:0000256" key="1">
    <source>
        <dbReference type="ARBA" id="ARBA00004141"/>
    </source>
</evidence>
<organism evidence="13 14">
    <name type="scientific">Apolygus lucorum</name>
    <name type="common">Small green plant bug</name>
    <name type="synonym">Lygocoris lucorum</name>
    <dbReference type="NCBI Taxonomy" id="248454"/>
    <lineage>
        <taxon>Eukaryota</taxon>
        <taxon>Metazoa</taxon>
        <taxon>Ecdysozoa</taxon>
        <taxon>Arthropoda</taxon>
        <taxon>Hexapoda</taxon>
        <taxon>Insecta</taxon>
        <taxon>Pterygota</taxon>
        <taxon>Neoptera</taxon>
        <taxon>Paraneoptera</taxon>
        <taxon>Hemiptera</taxon>
        <taxon>Heteroptera</taxon>
        <taxon>Panheteroptera</taxon>
        <taxon>Cimicomorpha</taxon>
        <taxon>Miridae</taxon>
        <taxon>Mirini</taxon>
        <taxon>Apolygus</taxon>
    </lineage>
</organism>
<keyword evidence="4 10" id="KW-0812">Transmembrane</keyword>
<dbReference type="AlphaFoldDB" id="A0A8S9XPM2"/>
<dbReference type="InterPro" id="IPR026055">
    <property type="entry name" value="FAR"/>
</dbReference>
<reference evidence="13" key="1">
    <citation type="journal article" date="2021" name="Mol. Ecol. Resour.">
        <title>Apolygus lucorum genome provides insights into omnivorousness and mesophyll feeding.</title>
        <authorList>
            <person name="Liu Y."/>
            <person name="Liu H."/>
            <person name="Wang H."/>
            <person name="Huang T."/>
            <person name="Liu B."/>
            <person name="Yang B."/>
            <person name="Yin L."/>
            <person name="Li B."/>
            <person name="Zhang Y."/>
            <person name="Zhang S."/>
            <person name="Jiang F."/>
            <person name="Zhang X."/>
            <person name="Ren Y."/>
            <person name="Wang B."/>
            <person name="Wang S."/>
            <person name="Lu Y."/>
            <person name="Wu K."/>
            <person name="Fan W."/>
            <person name="Wang G."/>
        </authorList>
    </citation>
    <scope>NUCLEOTIDE SEQUENCE</scope>
    <source>
        <strain evidence="13">12Hb</strain>
    </source>
</reference>
<evidence type="ECO:0000256" key="9">
    <source>
        <dbReference type="ARBA" id="ARBA00052530"/>
    </source>
</evidence>
<comment type="caution">
    <text evidence="13">The sequence shown here is derived from an EMBL/GenBank/DDBJ whole genome shotgun (WGS) entry which is preliminary data.</text>
</comment>
<evidence type="ECO:0000256" key="2">
    <source>
        <dbReference type="ARBA" id="ARBA00005928"/>
    </source>
</evidence>
<dbReference type="SUPFAM" id="SSF51735">
    <property type="entry name" value="NAD(P)-binding Rossmann-fold domains"/>
    <property type="match status" value="1"/>
</dbReference>
<evidence type="ECO:0000313" key="14">
    <source>
        <dbReference type="Proteomes" id="UP000466442"/>
    </source>
</evidence>
<feature type="transmembrane region" description="Helical" evidence="10">
    <location>
        <begin position="495"/>
        <end position="514"/>
    </location>
</feature>
<evidence type="ECO:0000256" key="6">
    <source>
        <dbReference type="ARBA" id="ARBA00022989"/>
    </source>
</evidence>
<evidence type="ECO:0000256" key="5">
    <source>
        <dbReference type="ARBA" id="ARBA00022857"/>
    </source>
</evidence>
<evidence type="ECO:0000256" key="10">
    <source>
        <dbReference type="RuleBase" id="RU363097"/>
    </source>
</evidence>
<comment type="similarity">
    <text evidence="2 10">Belongs to the fatty acyl-CoA reductase family.</text>
</comment>
<dbReference type="Pfam" id="PF03015">
    <property type="entry name" value="Sterile"/>
    <property type="match status" value="1"/>
</dbReference>
<dbReference type="PANTHER" id="PTHR11011:SF61">
    <property type="entry name" value="FATTY ACYL-COA REDUCTASE"/>
    <property type="match status" value="1"/>
</dbReference>
<dbReference type="EC" id="1.2.1.84" evidence="10"/>
<dbReference type="InterPro" id="IPR013120">
    <property type="entry name" value="FAR_NAD-bd"/>
</dbReference>
<keyword evidence="7 10" id="KW-0443">Lipid metabolism</keyword>
<gene>
    <name evidence="13" type="ORF">GE061_014005</name>
</gene>
<name>A0A8S9XPM2_APOLU</name>
<dbReference type="OrthoDB" id="429813at2759"/>
<comment type="function">
    <text evidence="10">Catalyzes the reduction of fatty acyl-CoA to fatty alcohols.</text>
</comment>
<keyword evidence="10" id="KW-0560">Oxidoreductase</keyword>
<evidence type="ECO:0000256" key="8">
    <source>
        <dbReference type="ARBA" id="ARBA00023136"/>
    </source>
</evidence>
<keyword evidence="5 10" id="KW-0521">NADP</keyword>
<proteinExistence type="inferred from homology"/>
<evidence type="ECO:0000256" key="3">
    <source>
        <dbReference type="ARBA" id="ARBA00022516"/>
    </source>
</evidence>
<dbReference type="GO" id="GO:0080019">
    <property type="term" value="F:alcohol-forming very long-chain fatty acyl-CoA reductase activity"/>
    <property type="evidence" value="ECO:0007669"/>
    <property type="project" value="InterPro"/>
</dbReference>
<keyword evidence="8 10" id="KW-0472">Membrane</keyword>
<dbReference type="EMBL" id="WIXP02000005">
    <property type="protein sequence ID" value="KAF6210893.1"/>
    <property type="molecule type" value="Genomic_DNA"/>
</dbReference>
<dbReference type="PANTHER" id="PTHR11011">
    <property type="entry name" value="MALE STERILITY PROTEIN 2-RELATED"/>
    <property type="match status" value="1"/>
</dbReference>
<feature type="domain" description="Fatty acyl-CoA reductase C-terminal" evidence="11">
    <location>
        <begin position="387"/>
        <end position="479"/>
    </location>
</feature>
<evidence type="ECO:0000256" key="4">
    <source>
        <dbReference type="ARBA" id="ARBA00022692"/>
    </source>
</evidence>
<keyword evidence="3 10" id="KW-0444">Lipid biosynthesis</keyword>
<dbReference type="Proteomes" id="UP000466442">
    <property type="component" value="Linkage Group LG5"/>
</dbReference>
<comment type="catalytic activity">
    <reaction evidence="9 10">
        <text>a long-chain fatty acyl-CoA + 2 NADPH + 2 H(+) = a long-chain primary fatty alcohol + 2 NADP(+) + CoA</text>
        <dbReference type="Rhea" id="RHEA:52716"/>
        <dbReference type="ChEBI" id="CHEBI:15378"/>
        <dbReference type="ChEBI" id="CHEBI:57287"/>
        <dbReference type="ChEBI" id="CHEBI:57783"/>
        <dbReference type="ChEBI" id="CHEBI:58349"/>
        <dbReference type="ChEBI" id="CHEBI:77396"/>
        <dbReference type="ChEBI" id="CHEBI:83139"/>
        <dbReference type="EC" id="1.2.1.84"/>
    </reaction>
</comment>
<dbReference type="InterPro" id="IPR036291">
    <property type="entry name" value="NAD(P)-bd_dom_sf"/>
</dbReference>
<dbReference type="Pfam" id="PF07993">
    <property type="entry name" value="NAD_binding_4"/>
    <property type="match status" value="1"/>
</dbReference>
<dbReference type="FunFam" id="3.40.50.720:FF:000143">
    <property type="entry name" value="Fatty acyl-CoA reductase"/>
    <property type="match status" value="1"/>
</dbReference>